<sequence>MSADTVAARQSWAEFGRRLRTLRRSAGLTQRQLALRVGYHHTLISKLEGGVREPPAGLPLRLDSLLGSRGELLAILADRPDAHHGVPLPATLFSTTPHGAADPAMPQPVDHWPTRLVSCPLHGGGDCAVPPLADALTLLAAADGDHGRTAMWPGTDADAMHALTALIVGYTQDGLESVSTETVGSVERVLRVVVRWAETLNGRGTLPVPQLRLAAECAQIAGWLRVERGQRILGMAWFTRGLTWADVADDVVARATLLCDVCTLVRLDGDGASALAYAQELEAVDPRRAWMVAMSHLHQARARALGGDLTECRKRVVLSRRALDRLDGRDFLEAPWLAGATGRLQVEASIGGTLRDAAAITGDLWVARQAVKATEASLSCLPATHRPTVLLLTLRLADAFVCSGQLDAAVAAAASVIPEAVAADRTSVNRELDGFRTRLTTRYPGAREARSLLEQLPYRG</sequence>
<gene>
    <name evidence="2" type="ORF">ACIGXA_17230</name>
</gene>
<reference evidence="2 3" key="1">
    <citation type="submission" date="2024-10" db="EMBL/GenBank/DDBJ databases">
        <title>The Natural Products Discovery Center: Release of the First 8490 Sequenced Strains for Exploring Actinobacteria Biosynthetic Diversity.</title>
        <authorList>
            <person name="Kalkreuter E."/>
            <person name="Kautsar S.A."/>
            <person name="Yang D."/>
            <person name="Bader C.D."/>
            <person name="Teijaro C.N."/>
            <person name="Fluegel L."/>
            <person name="Davis C.M."/>
            <person name="Simpson J.R."/>
            <person name="Lauterbach L."/>
            <person name="Steele A.D."/>
            <person name="Gui C."/>
            <person name="Meng S."/>
            <person name="Li G."/>
            <person name="Viehrig K."/>
            <person name="Ye F."/>
            <person name="Su P."/>
            <person name="Kiefer A.F."/>
            <person name="Nichols A."/>
            <person name="Cepeda A.J."/>
            <person name="Yan W."/>
            <person name="Fan B."/>
            <person name="Jiang Y."/>
            <person name="Adhikari A."/>
            <person name="Zheng C.-J."/>
            <person name="Schuster L."/>
            <person name="Cowan T.M."/>
            <person name="Smanski M.J."/>
            <person name="Chevrette M.G."/>
            <person name="De Carvalho L.P.S."/>
            <person name="Shen B."/>
        </authorList>
    </citation>
    <scope>NUCLEOTIDE SEQUENCE [LARGE SCALE GENOMIC DNA]</scope>
    <source>
        <strain evidence="2 3">NPDC053399</strain>
    </source>
</reference>
<dbReference type="Pfam" id="PF13560">
    <property type="entry name" value="HTH_31"/>
    <property type="match status" value="1"/>
</dbReference>
<evidence type="ECO:0000313" key="3">
    <source>
        <dbReference type="Proteomes" id="UP001614394"/>
    </source>
</evidence>
<comment type="caution">
    <text evidence="2">The sequence shown here is derived from an EMBL/GenBank/DDBJ whole genome shotgun (WGS) entry which is preliminary data.</text>
</comment>
<evidence type="ECO:0000313" key="2">
    <source>
        <dbReference type="EMBL" id="MFI9102265.1"/>
    </source>
</evidence>
<evidence type="ECO:0000259" key="1">
    <source>
        <dbReference type="PROSITE" id="PS50943"/>
    </source>
</evidence>
<dbReference type="InterPro" id="IPR001387">
    <property type="entry name" value="Cro/C1-type_HTH"/>
</dbReference>
<keyword evidence="3" id="KW-1185">Reference proteome</keyword>
<dbReference type="InterPro" id="IPR010982">
    <property type="entry name" value="Lambda_DNA-bd_dom_sf"/>
</dbReference>
<dbReference type="CDD" id="cd00093">
    <property type="entry name" value="HTH_XRE"/>
    <property type="match status" value="1"/>
</dbReference>
<proteinExistence type="predicted"/>
<dbReference type="EMBL" id="JBITYG010000004">
    <property type="protein sequence ID" value="MFI9102265.1"/>
    <property type="molecule type" value="Genomic_DNA"/>
</dbReference>
<protein>
    <submittedName>
        <fullName evidence="2">Helix-turn-helix domain-containing protein</fullName>
    </submittedName>
</protein>
<organism evidence="2 3">
    <name type="scientific">Streptomyces fildesensis</name>
    <dbReference type="NCBI Taxonomy" id="375757"/>
    <lineage>
        <taxon>Bacteria</taxon>
        <taxon>Bacillati</taxon>
        <taxon>Actinomycetota</taxon>
        <taxon>Actinomycetes</taxon>
        <taxon>Kitasatosporales</taxon>
        <taxon>Streptomycetaceae</taxon>
        <taxon>Streptomyces</taxon>
    </lineage>
</organism>
<dbReference type="SMART" id="SM00530">
    <property type="entry name" value="HTH_XRE"/>
    <property type="match status" value="1"/>
</dbReference>
<dbReference type="Proteomes" id="UP001614394">
    <property type="component" value="Unassembled WGS sequence"/>
</dbReference>
<feature type="domain" description="HTH cro/C1-type" evidence="1">
    <location>
        <begin position="19"/>
        <end position="73"/>
    </location>
</feature>
<dbReference type="RefSeq" id="WP_399649673.1">
    <property type="nucleotide sequence ID" value="NZ_JBITYG010000004.1"/>
</dbReference>
<dbReference type="SUPFAM" id="SSF47413">
    <property type="entry name" value="lambda repressor-like DNA-binding domains"/>
    <property type="match status" value="1"/>
</dbReference>
<dbReference type="Gene3D" id="1.10.260.40">
    <property type="entry name" value="lambda repressor-like DNA-binding domains"/>
    <property type="match status" value="1"/>
</dbReference>
<accession>A0ABW8C760</accession>
<dbReference type="PROSITE" id="PS50943">
    <property type="entry name" value="HTH_CROC1"/>
    <property type="match status" value="1"/>
</dbReference>
<name>A0ABW8C760_9ACTN</name>